<dbReference type="InterPro" id="IPR041581">
    <property type="entry name" value="Glyoxalase_6"/>
</dbReference>
<dbReference type="EMBL" id="JABVED010000020">
    <property type="protein sequence ID" value="MBC6450779.1"/>
    <property type="molecule type" value="Genomic_DNA"/>
</dbReference>
<accession>A0ABR7LDI2</accession>
<dbReference type="Gene3D" id="3.10.180.10">
    <property type="entry name" value="2,3-Dihydroxybiphenyl 1,2-Dioxygenase, domain 1"/>
    <property type="match status" value="2"/>
</dbReference>
<keyword evidence="3" id="KW-1185">Reference proteome</keyword>
<reference evidence="2 3" key="1">
    <citation type="submission" date="2020-06" db="EMBL/GenBank/DDBJ databases">
        <title>Actinokineospora xiongansis sp. nov., isolated from soil of Baiyangdian.</title>
        <authorList>
            <person name="Zhang X."/>
        </authorList>
    </citation>
    <scope>NUCLEOTIDE SEQUENCE [LARGE SCALE GENOMIC DNA]</scope>
    <source>
        <strain evidence="2 3">HBU206404</strain>
    </source>
</reference>
<dbReference type="PANTHER" id="PTHR35908">
    <property type="entry name" value="HYPOTHETICAL FUSION PROTEIN"/>
    <property type="match status" value="1"/>
</dbReference>
<dbReference type="InterPro" id="IPR029068">
    <property type="entry name" value="Glyas_Bleomycin-R_OHBP_Dase"/>
</dbReference>
<gene>
    <name evidence="2" type="ORF">GPZ80_26825</name>
</gene>
<dbReference type="Proteomes" id="UP000734823">
    <property type="component" value="Unassembled WGS sequence"/>
</dbReference>
<proteinExistence type="predicted"/>
<feature type="domain" description="Glyoxalase-like" evidence="1">
    <location>
        <begin position="132"/>
        <end position="230"/>
    </location>
</feature>
<organism evidence="2 3">
    <name type="scientific">Actinokineospora xionganensis</name>
    <dbReference type="NCBI Taxonomy" id="2684470"/>
    <lineage>
        <taxon>Bacteria</taxon>
        <taxon>Bacillati</taxon>
        <taxon>Actinomycetota</taxon>
        <taxon>Actinomycetes</taxon>
        <taxon>Pseudonocardiales</taxon>
        <taxon>Pseudonocardiaceae</taxon>
        <taxon>Actinokineospora</taxon>
    </lineage>
</organism>
<comment type="caution">
    <text evidence="2">The sequence shown here is derived from an EMBL/GenBank/DDBJ whole genome shotgun (WGS) entry which is preliminary data.</text>
</comment>
<dbReference type="PANTHER" id="PTHR35908:SF1">
    <property type="entry name" value="CONSERVED PROTEIN"/>
    <property type="match status" value="1"/>
</dbReference>
<feature type="domain" description="Glyoxalase-like" evidence="1">
    <location>
        <begin position="7"/>
        <end position="118"/>
    </location>
</feature>
<evidence type="ECO:0000313" key="3">
    <source>
        <dbReference type="Proteomes" id="UP000734823"/>
    </source>
</evidence>
<protein>
    <submittedName>
        <fullName evidence="2">VOC family protein</fullName>
    </submittedName>
</protein>
<name>A0ABR7LDI2_9PSEU</name>
<dbReference type="SUPFAM" id="SSF54593">
    <property type="entry name" value="Glyoxalase/Bleomycin resistance protein/Dihydroxybiphenyl dioxygenase"/>
    <property type="match status" value="2"/>
</dbReference>
<evidence type="ECO:0000313" key="2">
    <source>
        <dbReference type="EMBL" id="MBC6450779.1"/>
    </source>
</evidence>
<evidence type="ECO:0000259" key="1">
    <source>
        <dbReference type="Pfam" id="PF18029"/>
    </source>
</evidence>
<dbReference type="RefSeq" id="WP_187223865.1">
    <property type="nucleotide sequence ID" value="NZ_JABVED010000020.1"/>
</dbReference>
<dbReference type="Pfam" id="PF18029">
    <property type="entry name" value="Glyoxalase_6"/>
    <property type="match status" value="2"/>
</dbReference>
<dbReference type="CDD" id="cd06587">
    <property type="entry name" value="VOC"/>
    <property type="match status" value="1"/>
</dbReference>
<sequence length="244" mass="26442">MSTRLASVVIEAADPSAAAEFWYVMLGGTAIPDGPQGRRLVGPEIGGCDLDLVFVPAHGAKTGKNRIHVDLATESPHEYQVLTSLAADIGAHVVDIGQGPAMPWTVFQDPDGNEFCVLEPRELYTDTGPLAAVVIDSVAPARVADFWSAATGWPVVHVCEDSAALRPLDTHGPWIEFLRVPDPKRTPNRIQFDMFPTDIEDPVGWLLALGATRLSDRVLADPEGNEFNLVCEPAIDIPVRRFSR</sequence>